<dbReference type="InterPro" id="IPR000873">
    <property type="entry name" value="AMP-dep_synth/lig_dom"/>
</dbReference>
<dbReference type="PROSITE" id="PS00455">
    <property type="entry name" value="AMP_BINDING"/>
    <property type="match status" value="1"/>
</dbReference>
<dbReference type="InterPro" id="IPR042099">
    <property type="entry name" value="ANL_N_sf"/>
</dbReference>
<name>A0A075WB10_ARCFL</name>
<evidence type="ECO:0000259" key="2">
    <source>
        <dbReference type="Pfam" id="PF13193"/>
    </source>
</evidence>
<dbReference type="EMBL" id="CP006577">
    <property type="protein sequence ID" value="AIG97550.1"/>
    <property type="molecule type" value="Genomic_DNA"/>
</dbReference>
<keyword evidence="3" id="KW-0436">Ligase</keyword>
<organism evidence="3 4">
    <name type="scientific">Archaeoglobus fulgidus DSM 8774</name>
    <dbReference type="NCBI Taxonomy" id="1344584"/>
    <lineage>
        <taxon>Archaea</taxon>
        <taxon>Methanobacteriati</taxon>
        <taxon>Methanobacteriota</taxon>
        <taxon>Archaeoglobi</taxon>
        <taxon>Archaeoglobales</taxon>
        <taxon>Archaeoglobaceae</taxon>
        <taxon>Archaeoglobus</taxon>
    </lineage>
</organism>
<dbReference type="PANTHER" id="PTHR43767:SF11">
    <property type="entry name" value="MEDIUM-CHAIN-FATTY-ACID--COA LIGASE"/>
    <property type="match status" value="1"/>
</dbReference>
<proteinExistence type="predicted"/>
<gene>
    <name evidence="3" type="ORF">AFULGI_00007520</name>
</gene>
<dbReference type="GO" id="GO:0016877">
    <property type="term" value="F:ligase activity, forming carbon-sulfur bonds"/>
    <property type="evidence" value="ECO:0007669"/>
    <property type="project" value="UniProtKB-ARBA"/>
</dbReference>
<reference evidence="3 4" key="1">
    <citation type="submission" date="2013-07" db="EMBL/GenBank/DDBJ databases">
        <title>Genome of Archaeoglobus fulgidus.</title>
        <authorList>
            <person name="Fiebig A."/>
            <person name="Birkeland N.-K."/>
        </authorList>
    </citation>
    <scope>NUCLEOTIDE SEQUENCE [LARGE SCALE GENOMIC DNA]</scope>
    <source>
        <strain evidence="3 4">DSM 8774</strain>
    </source>
</reference>
<dbReference type="Pfam" id="PF13193">
    <property type="entry name" value="AMP-binding_C"/>
    <property type="match status" value="1"/>
</dbReference>
<dbReference type="SUPFAM" id="SSF56801">
    <property type="entry name" value="Acetyl-CoA synthetase-like"/>
    <property type="match status" value="1"/>
</dbReference>
<dbReference type="InterPro" id="IPR050237">
    <property type="entry name" value="ATP-dep_AMP-bd_enzyme"/>
</dbReference>
<accession>A0A075WB10</accession>
<dbReference type="HOGENOM" id="CLU_000022_59_5_2"/>
<dbReference type="Proteomes" id="UP000028501">
    <property type="component" value="Chromosome"/>
</dbReference>
<feature type="domain" description="AMP-dependent synthetase/ligase" evidence="1">
    <location>
        <begin position="17"/>
        <end position="360"/>
    </location>
</feature>
<dbReference type="KEGG" id="afg:AFULGI_00007520"/>
<protein>
    <submittedName>
        <fullName evidence="3">Acyl-CoA synthetase (AMP-forming)/AMP-acid ligase II</fullName>
    </submittedName>
</protein>
<dbReference type="Gene3D" id="3.30.300.30">
    <property type="match status" value="1"/>
</dbReference>
<sequence length="504" mass="56154">MAYFCLGESVFTIPYLLERAAKLFPNKGVVGREGTKSYSEVRKRVLGLTAFFENIGIRNEVVAVADWNTPEFFELIYAITAAGGILYPVNIRLPPDQIAYTLKKSESGLLIYSDDFSALAKVHEGESLHIKEVAEKADEAEPEVNVKQDDMAVMLFTSGTTGLPKAVRYTHEKMIHGALSIAHQLAHHETPANLTPRDVIFPQIPIYHILAWGTVFIAPYMGLNLVMGGRFDPAEAVRLIKKEGVTWINAVPTMVNMLLETKEDLSGIKVLIGGSTITIDLARRMEKAGMKFSTIYGGTDMLAASIAIMTEEAKVKGVDYIRQVTHPVPFAEFKIVPQEGMGGESGEIYFRAPWLPMEYYKDEEKTKEAYTEDGWFKTGDLGVEMPDGGVKILDRVKDAIKSGGEWIPSSILESVISEIEWVEYVAVLGKPDEKWGERPFAVIKPVDRSKASIEEVKEHLAKAVEEGRIAKWWIPEEIAIVDDMPLTSTGKINKLSLRKMLLER</sequence>
<evidence type="ECO:0000313" key="4">
    <source>
        <dbReference type="Proteomes" id="UP000028501"/>
    </source>
</evidence>
<dbReference type="InterPro" id="IPR025110">
    <property type="entry name" value="AMP-bd_C"/>
</dbReference>
<evidence type="ECO:0000313" key="3">
    <source>
        <dbReference type="EMBL" id="AIG97550.1"/>
    </source>
</evidence>
<dbReference type="Pfam" id="PF00501">
    <property type="entry name" value="AMP-binding"/>
    <property type="match status" value="1"/>
</dbReference>
<evidence type="ECO:0000259" key="1">
    <source>
        <dbReference type="Pfam" id="PF00501"/>
    </source>
</evidence>
<feature type="domain" description="AMP-binding enzyme C-terminal" evidence="2">
    <location>
        <begin position="412"/>
        <end position="491"/>
    </location>
</feature>
<dbReference type="InterPro" id="IPR020845">
    <property type="entry name" value="AMP-binding_CS"/>
</dbReference>
<dbReference type="InterPro" id="IPR045851">
    <property type="entry name" value="AMP-bd_C_sf"/>
</dbReference>
<dbReference type="AlphaFoldDB" id="A0A075WB10"/>
<dbReference type="Gene3D" id="3.40.50.12780">
    <property type="entry name" value="N-terminal domain of ligase-like"/>
    <property type="match status" value="1"/>
</dbReference>
<dbReference type="PANTHER" id="PTHR43767">
    <property type="entry name" value="LONG-CHAIN-FATTY-ACID--COA LIGASE"/>
    <property type="match status" value="1"/>
</dbReference>